<dbReference type="InterPro" id="IPR029058">
    <property type="entry name" value="AB_hydrolase_fold"/>
</dbReference>
<dbReference type="SUPFAM" id="SSF49785">
    <property type="entry name" value="Galactose-binding domain-like"/>
    <property type="match status" value="1"/>
</dbReference>
<evidence type="ECO:0000259" key="3">
    <source>
        <dbReference type="SMART" id="SM00939"/>
    </source>
</evidence>
<dbReference type="SUPFAM" id="SSF53474">
    <property type="entry name" value="alpha/beta-Hydrolases"/>
    <property type="match status" value="1"/>
</dbReference>
<feature type="chain" id="PRO_5042497473" evidence="2">
    <location>
        <begin position="27"/>
        <end position="629"/>
    </location>
</feature>
<dbReference type="EC" id="3.1.1.84" evidence="4"/>
<dbReference type="Pfam" id="PF02129">
    <property type="entry name" value="Peptidase_S15"/>
    <property type="match status" value="1"/>
</dbReference>
<dbReference type="Gene3D" id="2.60.120.260">
    <property type="entry name" value="Galactose-binding domain-like"/>
    <property type="match status" value="1"/>
</dbReference>
<evidence type="ECO:0000256" key="1">
    <source>
        <dbReference type="ARBA" id="ARBA00022801"/>
    </source>
</evidence>
<dbReference type="PANTHER" id="PTHR43056:SF10">
    <property type="entry name" value="COCE_NOND FAMILY, PUTATIVE (AFU_ORTHOLOGUE AFUA_7G00600)-RELATED"/>
    <property type="match status" value="1"/>
</dbReference>
<evidence type="ECO:0000313" key="5">
    <source>
        <dbReference type="Proteomes" id="UP000215355"/>
    </source>
</evidence>
<dbReference type="Gene3D" id="3.40.50.1820">
    <property type="entry name" value="alpha/beta hydrolase"/>
    <property type="match status" value="1"/>
</dbReference>
<keyword evidence="1 4" id="KW-0378">Hydrolase</keyword>
<dbReference type="SMART" id="SM00939">
    <property type="entry name" value="PepX_C"/>
    <property type="match status" value="1"/>
</dbReference>
<proteinExistence type="predicted"/>
<evidence type="ECO:0000313" key="4">
    <source>
        <dbReference type="EMBL" id="SNV48634.1"/>
    </source>
</evidence>
<dbReference type="Proteomes" id="UP000215355">
    <property type="component" value="Chromosome 1"/>
</dbReference>
<dbReference type="EMBL" id="LT906468">
    <property type="protein sequence ID" value="SNV48634.1"/>
    <property type="molecule type" value="Genomic_DNA"/>
</dbReference>
<reference evidence="4 5" key="1">
    <citation type="submission" date="2017-06" db="EMBL/GenBank/DDBJ databases">
        <authorList>
            <consortium name="Pathogen Informatics"/>
        </authorList>
    </citation>
    <scope>NUCLEOTIDE SEQUENCE [LARGE SCALE GENOMIC DNA]</scope>
    <source>
        <strain evidence="4 5">NCTC12149</strain>
    </source>
</reference>
<dbReference type="InterPro" id="IPR005674">
    <property type="entry name" value="CocE/Ser_esterase"/>
</dbReference>
<dbReference type="InterPro" id="IPR013736">
    <property type="entry name" value="Xaa-Pro_dipept_C"/>
</dbReference>
<gene>
    <name evidence="4" type="primary">cocE_1</name>
    <name evidence="4" type="ORF">SAMEA4412673_01585</name>
</gene>
<dbReference type="PANTHER" id="PTHR43056">
    <property type="entry name" value="PEPTIDASE S9 PROLYL OLIGOPEPTIDASE"/>
    <property type="match status" value="1"/>
</dbReference>
<feature type="signal peptide" evidence="2">
    <location>
        <begin position="1"/>
        <end position="26"/>
    </location>
</feature>
<keyword evidence="2" id="KW-0732">Signal</keyword>
<dbReference type="InterPro" id="IPR050585">
    <property type="entry name" value="Xaa-Pro_dipeptidyl-ppase/CocE"/>
</dbReference>
<dbReference type="RefSeq" id="WP_093095556.1">
    <property type="nucleotide sequence ID" value="NZ_FNGK01000001.1"/>
</dbReference>
<dbReference type="KEGG" id="smiz:4412673_01585"/>
<name>A0AAJ4XAQ2_9SPHI</name>
<dbReference type="InterPro" id="IPR000383">
    <property type="entry name" value="Xaa-Pro-like_dom"/>
</dbReference>
<evidence type="ECO:0000256" key="2">
    <source>
        <dbReference type="SAM" id="SignalP"/>
    </source>
</evidence>
<dbReference type="GO" id="GO:0008239">
    <property type="term" value="F:dipeptidyl-peptidase activity"/>
    <property type="evidence" value="ECO:0007669"/>
    <property type="project" value="InterPro"/>
</dbReference>
<organism evidence="4 5">
    <name type="scientific">Sphingobacterium mizutaii</name>
    <dbReference type="NCBI Taxonomy" id="1010"/>
    <lineage>
        <taxon>Bacteria</taxon>
        <taxon>Pseudomonadati</taxon>
        <taxon>Bacteroidota</taxon>
        <taxon>Sphingobacteriia</taxon>
        <taxon>Sphingobacteriales</taxon>
        <taxon>Sphingobacteriaceae</taxon>
        <taxon>Sphingobacterium</taxon>
    </lineage>
</organism>
<sequence length="629" mass="72796">MARSILWKWTVSLFLLLGIFCSQSIAQAINQDSIYFREHYDKKEYMVGMRDGVKLFTVVYSPKDKKENYPFLMMRTPYSCAPYGEENYPSSRFGPSMELVREGYIFVRQDVRGRFMSEGTFTWMAPNQADPKKWDESMDTYDTIDWLVKNIKNNNGKVGTYGGSYPGFYVVAGMIDAHPALKAAMPSAPMADLWQGDDMVHNGAFLMPHNINFINNFGVKRPVPLKKYPAGNMQYDTPDGYDFWLRQGPLSNLNKNFFKGENIHWEEYRNHPTYDEFWKSRNVRPHLKNITPAVMTVGGWFDAQDIRGPFYVYQGIKSQSQNTSNRLILGPWYHGSWSSQKGDRSANIYWDSNTGEYYRQELELKFYNYHLKGKGSMDLPKVMAFNTGANKWHNLDQWPPKELQTKNLYLNPNGELAENAKTDGENFDEFIHDPKKPVPFTQEITTRFGNDWMVEDQRFASRRPDVLVYVSEPLQEDLTIAGSIGVHLVASTSGTDADFIVKVIDVYPNDSKDPKENPQNIKMGGYQMLLRGDPIRAKFRNSLEKPEPMVPNQATKLNFDLTDAFHTFKKGHRIMVQVQGSWFPMLDINPGKFMDLYNDSKESDYQKNTQRIYRSNTEKSFISLQVYQP</sequence>
<accession>A0AAJ4XAQ2</accession>
<feature type="domain" description="Xaa-Pro dipeptidyl-peptidase C-terminal" evidence="3">
    <location>
        <begin position="364"/>
        <end position="623"/>
    </location>
</feature>
<dbReference type="Gene3D" id="1.10.3020.10">
    <property type="entry name" value="alpha-amino acid ester hydrolase ( Helical cap domain)"/>
    <property type="match status" value="1"/>
</dbReference>
<dbReference type="NCBIfam" id="TIGR00976">
    <property type="entry name" value="CocE_NonD"/>
    <property type="match status" value="1"/>
</dbReference>
<dbReference type="InterPro" id="IPR008979">
    <property type="entry name" value="Galactose-bd-like_sf"/>
</dbReference>
<protein>
    <submittedName>
        <fullName evidence="4">Cocaine esterase</fullName>
        <ecNumber evidence="4">3.1.1.84</ecNumber>
    </submittedName>
</protein>
<dbReference type="AlphaFoldDB" id="A0AAJ4XAQ2"/>
<dbReference type="Pfam" id="PF08530">
    <property type="entry name" value="PepX_C"/>
    <property type="match status" value="1"/>
</dbReference>